<evidence type="ECO:0008006" key="4">
    <source>
        <dbReference type="Google" id="ProtNLM"/>
    </source>
</evidence>
<feature type="region of interest" description="Disordered" evidence="1">
    <location>
        <begin position="404"/>
        <end position="430"/>
    </location>
</feature>
<feature type="region of interest" description="Disordered" evidence="1">
    <location>
        <begin position="274"/>
        <end position="300"/>
    </location>
</feature>
<gene>
    <name evidence="2" type="ORF">WJX74_004338</name>
</gene>
<accession>A0AAW1R2Q4</accession>
<name>A0AAW1R2Q4_9CHLO</name>
<keyword evidence="3" id="KW-1185">Reference proteome</keyword>
<protein>
    <recommendedName>
        <fullName evidence="4">Proteophosphoglycan ppg4</fullName>
    </recommendedName>
</protein>
<proteinExistence type="predicted"/>
<dbReference type="AlphaFoldDB" id="A0AAW1R2Q4"/>
<organism evidence="2 3">
    <name type="scientific">Apatococcus lobatus</name>
    <dbReference type="NCBI Taxonomy" id="904363"/>
    <lineage>
        <taxon>Eukaryota</taxon>
        <taxon>Viridiplantae</taxon>
        <taxon>Chlorophyta</taxon>
        <taxon>core chlorophytes</taxon>
        <taxon>Trebouxiophyceae</taxon>
        <taxon>Chlorellales</taxon>
        <taxon>Chlorellaceae</taxon>
        <taxon>Apatococcus</taxon>
    </lineage>
</organism>
<evidence type="ECO:0000256" key="1">
    <source>
        <dbReference type="SAM" id="MobiDB-lite"/>
    </source>
</evidence>
<dbReference type="EMBL" id="JALJOS010000016">
    <property type="protein sequence ID" value="KAK9828225.1"/>
    <property type="molecule type" value="Genomic_DNA"/>
</dbReference>
<reference evidence="2 3" key="1">
    <citation type="journal article" date="2024" name="Nat. Commun.">
        <title>Phylogenomics reveals the evolutionary origins of lichenization in chlorophyte algae.</title>
        <authorList>
            <person name="Puginier C."/>
            <person name="Libourel C."/>
            <person name="Otte J."/>
            <person name="Skaloud P."/>
            <person name="Haon M."/>
            <person name="Grisel S."/>
            <person name="Petersen M."/>
            <person name="Berrin J.G."/>
            <person name="Delaux P.M."/>
            <person name="Dal Grande F."/>
            <person name="Keller J."/>
        </authorList>
    </citation>
    <scope>NUCLEOTIDE SEQUENCE [LARGE SCALE GENOMIC DNA]</scope>
    <source>
        <strain evidence="2 3">SAG 2145</strain>
    </source>
</reference>
<evidence type="ECO:0000313" key="2">
    <source>
        <dbReference type="EMBL" id="KAK9828225.1"/>
    </source>
</evidence>
<feature type="compositionally biased region" description="Low complexity" evidence="1">
    <location>
        <begin position="417"/>
        <end position="428"/>
    </location>
</feature>
<sequence length="689" mass="73155">MLPAPFKLRGRNFDHETRCAGPALQVRDSQDPNSVCEVVGCIGKSNLKFGNPATHGKVFGYQVGVPIGYLAEAATSVSKQLSRGQTATFGDRKPLEEWTANSDPSQLRLLSPEEKQAVAQWASFFPALCKERLEDALPADPTTWLYETIQTIRSKYPPYRYEVPTAVQVLLLQAREELGTLFELDADQAAFDAIITDEARSQAARLASQAARPFPKQKSVSSTAHSCTSDISSIESHGSSHFQRLPVPAAAAHEFPAIRRMSRVSRSLRQPGLHANTVTSSQDSGPAIARPCSRAADASSPSPWFQMVQLPMLKVPEVFPADGDSYPASPVHGNDDQRVGRSELEVLQHGSKRQKMLQLPTEVVPEPGSKTSMSGTFMRLLQEPLDISFTFVPVNSKQIVGSAKAPLAPSRSLTQFSEPASPPSRASSDGYPMPIRPGCMDAPGFPPQPPCSSPATLAFDPPINAAELPMDCSFDADIAAMMQTPTIDGFILPEAAADIAQGAMPFHHEPDSQARSVTPIRSVTPLCSMTPGCFYAHAAAYTSTVPQVVPGRSSPACNLMLPAAFPVAEPADTADRSETTSTAQAHKHTVTSGIQGRGDRALAYFTQNFGPGIAAAATLAAPPAGGSGAMSSLIAADEALASGMADIAGFGQTGVRSEDQLGRGGKLPIDPLPEADSADFSSFCEAVVF</sequence>
<evidence type="ECO:0000313" key="3">
    <source>
        <dbReference type="Proteomes" id="UP001438707"/>
    </source>
</evidence>
<comment type="caution">
    <text evidence="2">The sequence shown here is derived from an EMBL/GenBank/DDBJ whole genome shotgun (WGS) entry which is preliminary data.</text>
</comment>
<dbReference type="Proteomes" id="UP001438707">
    <property type="component" value="Unassembled WGS sequence"/>
</dbReference>